<proteinExistence type="predicted"/>
<evidence type="ECO:0000259" key="1">
    <source>
        <dbReference type="Pfam" id="PF02230"/>
    </source>
</evidence>
<evidence type="ECO:0000313" key="2">
    <source>
        <dbReference type="EMBL" id="MCA6077998.1"/>
    </source>
</evidence>
<dbReference type="Pfam" id="PF02230">
    <property type="entry name" value="Abhydrolase_2"/>
    <property type="match status" value="1"/>
</dbReference>
<dbReference type="AlphaFoldDB" id="A0A9X1HTI6"/>
<gene>
    <name evidence="2" type="ORF">LDX50_24200</name>
</gene>
<dbReference type="Gene3D" id="3.40.50.1820">
    <property type="entry name" value="alpha/beta hydrolase"/>
    <property type="match status" value="1"/>
</dbReference>
<dbReference type="Proteomes" id="UP001139409">
    <property type="component" value="Unassembled WGS sequence"/>
</dbReference>
<protein>
    <recommendedName>
        <fullName evidence="1">Phospholipase/carboxylesterase/thioesterase domain-containing protein</fullName>
    </recommendedName>
</protein>
<keyword evidence="3" id="KW-1185">Reference proteome</keyword>
<name>A0A9X1HTI6_9BACT</name>
<dbReference type="SUPFAM" id="SSF53474">
    <property type="entry name" value="alpha/beta-Hydrolases"/>
    <property type="match status" value="1"/>
</dbReference>
<feature type="domain" description="Phospholipase/carboxylesterase/thioesterase" evidence="1">
    <location>
        <begin position="25"/>
        <end position="208"/>
    </location>
</feature>
<dbReference type="GO" id="GO:0016787">
    <property type="term" value="F:hydrolase activity"/>
    <property type="evidence" value="ECO:0007669"/>
    <property type="project" value="InterPro"/>
</dbReference>
<dbReference type="InterPro" id="IPR029058">
    <property type="entry name" value="AB_hydrolase_fold"/>
</dbReference>
<dbReference type="EMBL" id="JAIXNE010000005">
    <property type="protein sequence ID" value="MCA6077998.1"/>
    <property type="molecule type" value="Genomic_DNA"/>
</dbReference>
<comment type="caution">
    <text evidence="2">The sequence shown here is derived from an EMBL/GenBank/DDBJ whole genome shotgun (WGS) entry which is preliminary data.</text>
</comment>
<evidence type="ECO:0000313" key="3">
    <source>
        <dbReference type="Proteomes" id="UP001139409"/>
    </source>
</evidence>
<sequence length="213" mass="24323">MKTSYITFPHTARFQQLGEITTDTNEIVYVIHGYGQLAKYFIRKFESIASPQRMIIAPEGLSRFYLDGFDGRIGATWMTREDRETDIANYVAYLDAIHTSIKVRLDHDIKITVLGFSQGAATATRWLMNGNIKASSLILWAGILPYDLNLDNAGQKLGDLEKWCVYGLQDPYLKDEKMNEMTDLVSRTGLEFQYITFQGEHEIETDTLKGLFN</sequence>
<reference evidence="2" key="1">
    <citation type="submission" date="2021-09" db="EMBL/GenBank/DDBJ databases">
        <title>Fulvivirga sp. isolated from coastal sediment.</title>
        <authorList>
            <person name="Yu H."/>
        </authorList>
    </citation>
    <scope>NUCLEOTIDE SEQUENCE</scope>
    <source>
        <strain evidence="2">1062</strain>
    </source>
</reference>
<dbReference type="RefSeq" id="WP_225698860.1">
    <property type="nucleotide sequence ID" value="NZ_JAIXNE010000005.1"/>
</dbReference>
<accession>A0A9X1HTI6</accession>
<dbReference type="InterPro" id="IPR003140">
    <property type="entry name" value="PLipase/COase/thioEstase"/>
</dbReference>
<organism evidence="2 3">
    <name type="scientific">Fulvivirga sedimenti</name>
    <dbReference type="NCBI Taxonomy" id="2879465"/>
    <lineage>
        <taxon>Bacteria</taxon>
        <taxon>Pseudomonadati</taxon>
        <taxon>Bacteroidota</taxon>
        <taxon>Cytophagia</taxon>
        <taxon>Cytophagales</taxon>
        <taxon>Fulvivirgaceae</taxon>
        <taxon>Fulvivirga</taxon>
    </lineage>
</organism>